<proteinExistence type="predicted"/>
<feature type="transmembrane region" description="Helical" evidence="6">
    <location>
        <begin position="442"/>
        <end position="459"/>
    </location>
</feature>
<feature type="transmembrane region" description="Helical" evidence="6">
    <location>
        <begin position="351"/>
        <end position="370"/>
    </location>
</feature>
<feature type="transmembrane region" description="Helical" evidence="6">
    <location>
        <begin position="260"/>
        <end position="281"/>
    </location>
</feature>
<keyword evidence="2" id="KW-1003">Cell membrane</keyword>
<dbReference type="Pfam" id="PF03553">
    <property type="entry name" value="Na_H_antiporter"/>
    <property type="match status" value="1"/>
</dbReference>
<name>A0A7H9CGN2_9BACT</name>
<feature type="transmembrane region" description="Helical" evidence="6">
    <location>
        <begin position="309"/>
        <end position="330"/>
    </location>
</feature>
<evidence type="ECO:0000256" key="1">
    <source>
        <dbReference type="ARBA" id="ARBA00004651"/>
    </source>
</evidence>
<feature type="transmembrane region" description="Helical" evidence="6">
    <location>
        <begin position="104"/>
        <end position="124"/>
    </location>
</feature>
<dbReference type="AlphaFoldDB" id="A0A7H9CGN2"/>
<dbReference type="GO" id="GO:0005886">
    <property type="term" value="C:plasma membrane"/>
    <property type="evidence" value="ECO:0007669"/>
    <property type="project" value="UniProtKB-SubCell"/>
</dbReference>
<feature type="transmembrane region" description="Helical" evidence="6">
    <location>
        <begin position="512"/>
        <end position="529"/>
    </location>
</feature>
<feature type="transmembrane region" description="Helical" evidence="6">
    <location>
        <begin position="390"/>
        <end position="410"/>
    </location>
</feature>
<evidence type="ECO:0000256" key="4">
    <source>
        <dbReference type="ARBA" id="ARBA00022989"/>
    </source>
</evidence>
<dbReference type="KEGG" id="cinf:CINF_0725"/>
<organism evidence="8 9">
    <name type="scientific">Candidatus Campylobacter infans</name>
    <dbReference type="NCBI Taxonomy" id="2561898"/>
    <lineage>
        <taxon>Bacteria</taxon>
        <taxon>Pseudomonadati</taxon>
        <taxon>Campylobacterota</taxon>
        <taxon>Epsilonproteobacteria</taxon>
        <taxon>Campylobacterales</taxon>
        <taxon>Campylobacteraceae</taxon>
        <taxon>Campylobacter</taxon>
    </lineage>
</organism>
<keyword evidence="5 6" id="KW-0472">Membrane</keyword>
<gene>
    <name evidence="8" type="ORF">CINF_0725</name>
</gene>
<sequence length="544" mass="58422">MTSYGYLSLLPPLIAIICAFISKDVIVSLCLGVLSGLLIINNYDIFSAVLAFADLLAKLVGDSWNVRILMFCAMLGALVAMLSATGAASAFGQWASTKVRSRRGAGLMSFVFGIFIFIDDYFNSLAVGTIMRPISDKMRVCRAKLAYILDSTAAPVCIIAPISSWVVTVMSALDKTYGFEKLNMTPFEFFIHSIIYNLYAISTLIFVLYIIISGRDFGPMAKAQALATNSGKLFNEHKYGACAAHLSEEKNERAKPIDMLLPLILLVLSAVIFFPLSTYLASIDGEKITSLAQAWASISLSDAFKNTDASVALFYAITWTILLSYIYFIARGLLSLSKASASLELGIKSMVPALIILALAWCLGTIIKAAPSDGGLGLGFFLSEIFKDASYLVAFLPLAMFIISAIMAFATGTSWGTFAIMIPLAMPIILALMDGADYDQTLTMTLMSIAAVLSGAVLGDHISIISDTTILSSTGAGCPHLEHVSTQMPYALFVAIACAAGFLAGAMAQSLAVAWVATLALMFGGIIMLSKLTERFWVYENEVK</sequence>
<dbReference type="PANTHER" id="PTHR43478:SF1">
    <property type="entry name" value="NA+_H+ ANTIPORTER NHAC-LIKE C-TERMINAL DOMAIN-CONTAINING PROTEIN"/>
    <property type="match status" value="1"/>
</dbReference>
<dbReference type="InterPro" id="IPR018461">
    <property type="entry name" value="Na/H_Antiport_NhaC-like_C"/>
</dbReference>
<keyword evidence="4 6" id="KW-1133">Transmembrane helix</keyword>
<keyword evidence="9" id="KW-1185">Reference proteome</keyword>
<dbReference type="PANTHER" id="PTHR43478">
    <property type="entry name" value="NA+/H+ ANTIPORTER-RELATED"/>
    <property type="match status" value="1"/>
</dbReference>
<evidence type="ECO:0000256" key="3">
    <source>
        <dbReference type="ARBA" id="ARBA00022692"/>
    </source>
</evidence>
<evidence type="ECO:0000256" key="5">
    <source>
        <dbReference type="ARBA" id="ARBA00023136"/>
    </source>
</evidence>
<feature type="domain" description="Na+/H+ antiporter NhaC-like C-terminal" evidence="7">
    <location>
        <begin position="156"/>
        <end position="503"/>
    </location>
</feature>
<feature type="transmembrane region" description="Helical" evidence="6">
    <location>
        <begin position="417"/>
        <end position="436"/>
    </location>
</feature>
<dbReference type="EMBL" id="CP049075">
    <property type="protein sequence ID" value="QLI05246.1"/>
    <property type="molecule type" value="Genomic_DNA"/>
</dbReference>
<dbReference type="Proteomes" id="UP000509414">
    <property type="component" value="Chromosome"/>
</dbReference>
<evidence type="ECO:0000256" key="6">
    <source>
        <dbReference type="SAM" id="Phobius"/>
    </source>
</evidence>
<accession>A0A7H9CGN2</accession>
<feature type="transmembrane region" description="Helical" evidence="6">
    <location>
        <begin position="45"/>
        <end position="61"/>
    </location>
</feature>
<dbReference type="RefSeq" id="WP_179975785.1">
    <property type="nucleotide sequence ID" value="NZ_CP049075.1"/>
</dbReference>
<protein>
    <submittedName>
        <fullName evidence="8">Sodium:proton antiporter, NhaC family</fullName>
    </submittedName>
</protein>
<evidence type="ECO:0000313" key="8">
    <source>
        <dbReference type="EMBL" id="QLI05246.1"/>
    </source>
</evidence>
<evidence type="ECO:0000313" key="9">
    <source>
        <dbReference type="Proteomes" id="UP000509414"/>
    </source>
</evidence>
<keyword evidence="3 6" id="KW-0812">Transmembrane</keyword>
<feature type="transmembrane region" description="Helical" evidence="6">
    <location>
        <begin position="189"/>
        <end position="212"/>
    </location>
</feature>
<comment type="subcellular location">
    <subcellularLocation>
        <location evidence="1">Cell membrane</location>
        <topology evidence="1">Multi-pass membrane protein</topology>
    </subcellularLocation>
</comment>
<evidence type="ECO:0000256" key="2">
    <source>
        <dbReference type="ARBA" id="ARBA00022475"/>
    </source>
</evidence>
<feature type="transmembrane region" description="Helical" evidence="6">
    <location>
        <begin position="490"/>
        <end position="506"/>
    </location>
</feature>
<feature type="transmembrane region" description="Helical" evidence="6">
    <location>
        <begin position="12"/>
        <end position="39"/>
    </location>
</feature>
<feature type="transmembrane region" description="Helical" evidence="6">
    <location>
        <begin position="68"/>
        <end position="92"/>
    </location>
</feature>
<evidence type="ECO:0000259" key="7">
    <source>
        <dbReference type="Pfam" id="PF03553"/>
    </source>
</evidence>
<reference evidence="8 9" key="1">
    <citation type="submission" date="2020-02" db="EMBL/GenBank/DDBJ databases">
        <title>Complete genome sequence of the novel Campylobacter species Candidatus Campylobacter infans.</title>
        <authorList>
            <person name="Duim B."/>
            <person name="Zomer A."/>
            <person name="van der Graaf L."/>
            <person name="Wagenaar J."/>
        </authorList>
    </citation>
    <scope>NUCLEOTIDE SEQUENCE [LARGE SCALE GENOMIC DNA]</scope>
    <source>
        <strain evidence="8 9">19S00001</strain>
    </source>
</reference>
<feature type="transmembrane region" description="Helical" evidence="6">
    <location>
        <begin position="145"/>
        <end position="169"/>
    </location>
</feature>